<dbReference type="EC" id="4.1.2.25" evidence="4"/>
<organism evidence="9 10">
    <name type="scientific">Chitiniphilus purpureus</name>
    <dbReference type="NCBI Taxonomy" id="2981137"/>
    <lineage>
        <taxon>Bacteria</taxon>
        <taxon>Pseudomonadati</taxon>
        <taxon>Pseudomonadota</taxon>
        <taxon>Betaproteobacteria</taxon>
        <taxon>Neisseriales</taxon>
        <taxon>Chitinibacteraceae</taxon>
        <taxon>Chitiniphilus</taxon>
    </lineage>
</organism>
<evidence type="ECO:0000256" key="1">
    <source>
        <dbReference type="ARBA" id="ARBA00001353"/>
    </source>
</evidence>
<evidence type="ECO:0000256" key="5">
    <source>
        <dbReference type="ARBA" id="ARBA00022909"/>
    </source>
</evidence>
<dbReference type="PANTHER" id="PTHR42844:SF1">
    <property type="entry name" value="DIHYDRONEOPTERIN ALDOLASE 1-RELATED"/>
    <property type="match status" value="1"/>
</dbReference>
<reference evidence="9" key="1">
    <citation type="submission" date="2022-10" db="EMBL/GenBank/DDBJ databases">
        <title>Chitiniphilus purpureus sp. nov., a novel chitin-degrading bacterium isolated from crawfish pond sediment.</title>
        <authorList>
            <person name="Li K."/>
        </authorList>
    </citation>
    <scope>NUCLEOTIDE SEQUENCE</scope>
    <source>
        <strain evidence="9">CD1</strain>
    </source>
</reference>
<comment type="similarity">
    <text evidence="3">Belongs to the DHNA family.</text>
</comment>
<dbReference type="InterPro" id="IPR006156">
    <property type="entry name" value="Dihydroneopterin_aldolase"/>
</dbReference>
<evidence type="ECO:0000313" key="9">
    <source>
        <dbReference type="EMBL" id="UXY14219.1"/>
    </source>
</evidence>
<comment type="catalytic activity">
    <reaction evidence="1">
        <text>7,8-dihydroneopterin = 6-hydroxymethyl-7,8-dihydropterin + glycolaldehyde</text>
        <dbReference type="Rhea" id="RHEA:10540"/>
        <dbReference type="ChEBI" id="CHEBI:17001"/>
        <dbReference type="ChEBI" id="CHEBI:17071"/>
        <dbReference type="ChEBI" id="CHEBI:44841"/>
        <dbReference type="EC" id="4.1.2.25"/>
    </reaction>
</comment>
<dbReference type="RefSeq" id="WP_263123519.1">
    <property type="nucleotide sequence ID" value="NZ_CP106753.1"/>
</dbReference>
<evidence type="ECO:0000256" key="6">
    <source>
        <dbReference type="ARBA" id="ARBA00023239"/>
    </source>
</evidence>
<comment type="pathway">
    <text evidence="2">Cofactor biosynthesis; tetrahydrofolate biosynthesis; 2-amino-4-hydroxy-6-hydroxymethyl-7,8-dihydropteridine diphosphate from 7,8-dihydroneopterin triphosphate: step 3/4.</text>
</comment>
<gene>
    <name evidence="9" type="ORF">N8I74_12935</name>
</gene>
<evidence type="ECO:0000313" key="10">
    <source>
        <dbReference type="Proteomes" id="UP001061302"/>
    </source>
</evidence>
<feature type="domain" description="Dihydroneopterin aldolase/epimerase" evidence="8">
    <location>
        <begin position="4"/>
        <end position="114"/>
    </location>
</feature>
<name>A0ABY6DIP7_9NEIS</name>
<evidence type="ECO:0000259" key="8">
    <source>
        <dbReference type="SMART" id="SM00905"/>
    </source>
</evidence>
<dbReference type="InterPro" id="IPR043133">
    <property type="entry name" value="GTP-CH-I_C/QueF"/>
</dbReference>
<accession>A0ABY6DIP7</accession>
<evidence type="ECO:0000256" key="4">
    <source>
        <dbReference type="ARBA" id="ARBA00013043"/>
    </source>
</evidence>
<sequence>MDIIFLQGVRARTLIGCYDWERVAPQVVELDLEIALPSTRACHTDNLNDTINYDQLVTHLRKELEAQHFLLLEALADHIAKVIREQFCAPWTRVSVIKPGILHEVTRVGVTVERGQRS</sequence>
<dbReference type="Gene3D" id="3.30.1130.10">
    <property type="match status" value="1"/>
</dbReference>
<keyword evidence="5" id="KW-0289">Folate biosynthesis</keyword>
<dbReference type="SUPFAM" id="SSF55620">
    <property type="entry name" value="Tetrahydrobiopterin biosynthesis enzymes-like"/>
    <property type="match status" value="1"/>
</dbReference>
<proteinExistence type="inferred from homology"/>
<keyword evidence="10" id="KW-1185">Reference proteome</keyword>
<evidence type="ECO:0000256" key="3">
    <source>
        <dbReference type="ARBA" id="ARBA00005708"/>
    </source>
</evidence>
<keyword evidence="6" id="KW-0456">Lyase</keyword>
<dbReference type="PANTHER" id="PTHR42844">
    <property type="entry name" value="DIHYDRONEOPTERIN ALDOLASE 1-RELATED"/>
    <property type="match status" value="1"/>
</dbReference>
<dbReference type="Pfam" id="PF02152">
    <property type="entry name" value="FolB"/>
    <property type="match status" value="1"/>
</dbReference>
<evidence type="ECO:0000256" key="2">
    <source>
        <dbReference type="ARBA" id="ARBA00005013"/>
    </source>
</evidence>
<dbReference type="SMART" id="SM00905">
    <property type="entry name" value="FolB"/>
    <property type="match status" value="1"/>
</dbReference>
<dbReference type="NCBIfam" id="TIGR00526">
    <property type="entry name" value="folB_dom"/>
    <property type="match status" value="1"/>
</dbReference>
<dbReference type="InterPro" id="IPR006157">
    <property type="entry name" value="FolB_dom"/>
</dbReference>
<evidence type="ECO:0000256" key="7">
    <source>
        <dbReference type="ARBA" id="ARBA00032903"/>
    </source>
</evidence>
<dbReference type="EMBL" id="CP106753">
    <property type="protein sequence ID" value="UXY14219.1"/>
    <property type="molecule type" value="Genomic_DNA"/>
</dbReference>
<dbReference type="Proteomes" id="UP001061302">
    <property type="component" value="Chromosome"/>
</dbReference>
<protein>
    <recommendedName>
        <fullName evidence="4">dihydroneopterin aldolase</fullName>
        <ecNumber evidence="4">4.1.2.25</ecNumber>
    </recommendedName>
    <alternativeName>
        <fullName evidence="7">7,8-dihydroneopterin aldolase</fullName>
    </alternativeName>
</protein>